<accession>A0A8J4C0Q0</accession>
<evidence type="ECO:0000256" key="1">
    <source>
        <dbReference type="SAM" id="Coils"/>
    </source>
</evidence>
<reference evidence="3" key="1">
    <citation type="journal article" date="2021" name="Proc. Natl. Acad. Sci. U.S.A.">
        <title>Three genomes in the algal genus Volvox reveal the fate of a haploid sex-determining region after a transition to homothallism.</title>
        <authorList>
            <person name="Yamamoto K."/>
            <person name="Hamaji T."/>
            <person name="Kawai-Toyooka H."/>
            <person name="Matsuzaki R."/>
            <person name="Takahashi F."/>
            <person name="Nishimura Y."/>
            <person name="Kawachi M."/>
            <person name="Noguchi H."/>
            <person name="Minakuchi Y."/>
            <person name="Umen J.G."/>
            <person name="Toyoda A."/>
            <person name="Nozaki H."/>
        </authorList>
    </citation>
    <scope>NUCLEOTIDE SEQUENCE</scope>
    <source>
        <strain evidence="3">NIES-3785</strain>
    </source>
</reference>
<keyword evidence="1" id="KW-0175">Coiled coil</keyword>
<evidence type="ECO:0000313" key="4">
    <source>
        <dbReference type="Proteomes" id="UP000722791"/>
    </source>
</evidence>
<evidence type="ECO:0000256" key="2">
    <source>
        <dbReference type="SAM" id="MobiDB-lite"/>
    </source>
</evidence>
<sequence>MDSSGPSTYGEAEARRTSYSNGHESTTLPMRTMASFQSRSSVVWPPDARVLSTSEQGSHLPGRSEGVIPLHWGTTRAELEHAFQKPMQQYKVDELTVEWDGLFQGDGSIDLHNPADVYRELRKDLRSLACVMKQSFRFVIDDRRWPSGGTGPSSNGVLHLEPCLSELRSVAQDIVNATRSASDHRIELERLRQSNHLLQAQVHEAHVSLMTTEVERNDALSRLAAAELAIAAEAKRAAGSEAVRNQNNVLQAQLQEAGGEIKELEEMVRALEEKLEATKEEAEGLAAQLRAKEAQAIGNTPHARKLPNPSEAGASDQEDTSFHDTRRSAVISAAHSSKQPRCTDVLDHHTPGQCSAAGPAPGGDLVESGDAHWMGLANALVKGSQVEVRLREMPPELRRDVQQWVAQLIRKLKEDKDDSKAGEVLSVQGKPLDADATVKAAPMAMQCGRRQAAPGTAGSISAASAASACPLSATDSEMLHAHDGADLATHLAADLVDPHLRLPVSNTQAPGELHPQQQQQSPFFCAQPPSHQSVTTELEAARETIARLTAELAETRQAHGELQQRLLLADKERAAMEASRAETQTTLEEAVRHATQAAETAEAQAAAQAALVAEAQVRIGEMQKAMQQAVEARIALEAELQDLPVSRQQIASLESQLASCATVIKELEGRRNDTEQREARERQARDAAAKELEAARQRIVRLQADLRESRSDAKIARSEAIAASRDAKAANSGLVKAQREMEEAVQRLSQVESERDALAAALATAQGKGQAAQATAREEAAVAETLAKAQVNLEASGNEQQKALESEGKSPHAMTAPLVEAVDVKLLALELEVAQRELAAAKTRLAEEQSISKQEAARLEAKVKALEADLVATRAELAAAEAAYRERLAAVEARLVKAEADQKPHIAETLLLQESLAKAQQRVEELEALQQAMEQDSAVAMASSSAEAQERLRQLESQLRAVETALQQAEQQYSKELDSLRTQLAEAQQATAAAMAAVEAAEAAAKQSNGSNVSPERAAEDAKACIEGQQPEDEDEVDIVVLRARCRAWRAELTRVRSALASVLETWEAAAQDRLAEKLAEAQAAAATGRIKTDGEFWTHNHAVHSLYALVNALRTSSMYTGAPGALAAYGDNRADGAGSFGAANCSLLGTSYRRLRHHQYLETLAQMDQLLAGAAEALLRRPAPPPLPQQQQPGLGGRTDRVSASGRGRESTDGHQSQGRSTGHGQSRNGSGVAAADAAGRRANGCHQPGPSLPAGRGVAVVANSSSPRRLGRHDVAAGNNLSGGGAAQFGACAGTADVGSLPAIEASKGASLGLLGTMDRQPAPPVASSSFTSDTGSTRLEDDLANISLLYEIPPMGSPPKYDFSSWTWE</sequence>
<feature type="region of interest" description="Disordered" evidence="2">
    <location>
        <begin position="1"/>
        <end position="29"/>
    </location>
</feature>
<dbReference type="Proteomes" id="UP000722791">
    <property type="component" value="Unassembled WGS sequence"/>
</dbReference>
<feature type="coiled-coil region" evidence="1">
    <location>
        <begin position="531"/>
        <end position="565"/>
    </location>
</feature>
<proteinExistence type="predicted"/>
<comment type="caution">
    <text evidence="3">The sequence shown here is derived from an EMBL/GenBank/DDBJ whole genome shotgun (WGS) entry which is preliminary data.</text>
</comment>
<dbReference type="EMBL" id="BNCQ01000001">
    <property type="protein sequence ID" value="GIL94459.1"/>
    <property type="molecule type" value="Genomic_DNA"/>
</dbReference>
<feature type="coiled-coil region" evidence="1">
    <location>
        <begin position="824"/>
        <end position="1004"/>
    </location>
</feature>
<organism evidence="3 4">
    <name type="scientific">Volvox reticuliferus</name>
    <dbReference type="NCBI Taxonomy" id="1737510"/>
    <lineage>
        <taxon>Eukaryota</taxon>
        <taxon>Viridiplantae</taxon>
        <taxon>Chlorophyta</taxon>
        <taxon>core chlorophytes</taxon>
        <taxon>Chlorophyceae</taxon>
        <taxon>CS clade</taxon>
        <taxon>Chlamydomonadales</taxon>
        <taxon>Volvocaceae</taxon>
        <taxon>Volvox</taxon>
    </lineage>
</organism>
<feature type="compositionally biased region" description="Polar residues" evidence="2">
    <location>
        <begin position="1215"/>
        <end position="1228"/>
    </location>
</feature>
<feature type="coiled-coil region" evidence="1">
    <location>
        <begin position="612"/>
        <end position="768"/>
    </location>
</feature>
<gene>
    <name evidence="3" type="ORF">Vretimale_659</name>
</gene>
<name>A0A8J4C0Q0_9CHLO</name>
<feature type="coiled-coil region" evidence="1">
    <location>
        <begin position="247"/>
        <end position="295"/>
    </location>
</feature>
<evidence type="ECO:0000313" key="3">
    <source>
        <dbReference type="EMBL" id="GIL94459.1"/>
    </source>
</evidence>
<protein>
    <submittedName>
        <fullName evidence="3">Uncharacterized protein</fullName>
    </submittedName>
</protein>
<feature type="region of interest" description="Disordered" evidence="2">
    <location>
        <begin position="1182"/>
        <end position="1259"/>
    </location>
</feature>
<feature type="compositionally biased region" description="Low complexity" evidence="2">
    <location>
        <begin position="1229"/>
        <end position="1246"/>
    </location>
</feature>
<feature type="compositionally biased region" description="Polar residues" evidence="2">
    <location>
        <begin position="17"/>
        <end position="29"/>
    </location>
</feature>
<dbReference type="OrthoDB" id="541474at2759"/>
<feature type="region of interest" description="Disordered" evidence="2">
    <location>
        <begin position="298"/>
        <end position="369"/>
    </location>
</feature>